<keyword evidence="3 8" id="KW-0479">Metal-binding</keyword>
<keyword evidence="7 8" id="KW-0501">Molybdenum cofactor biosynthesis</keyword>
<feature type="binding site" evidence="8">
    <location>
        <position position="65"/>
    </location>
    <ligand>
        <name>GTP</name>
        <dbReference type="ChEBI" id="CHEBI:37565"/>
    </ligand>
</feature>
<comment type="cofactor">
    <cofactor evidence="8">
        <name>Mg(2+)</name>
        <dbReference type="ChEBI" id="CHEBI:18420"/>
    </cofactor>
</comment>
<dbReference type="GO" id="GO:0061603">
    <property type="term" value="F:molybdenum cofactor guanylyltransferase activity"/>
    <property type="evidence" value="ECO:0007669"/>
    <property type="project" value="UniProtKB-EC"/>
</dbReference>
<comment type="catalytic activity">
    <reaction evidence="8">
        <text>Mo-molybdopterin + GTP + H(+) = Mo-molybdopterin guanine dinucleotide + diphosphate</text>
        <dbReference type="Rhea" id="RHEA:34243"/>
        <dbReference type="ChEBI" id="CHEBI:15378"/>
        <dbReference type="ChEBI" id="CHEBI:33019"/>
        <dbReference type="ChEBI" id="CHEBI:37565"/>
        <dbReference type="ChEBI" id="CHEBI:71302"/>
        <dbReference type="ChEBI" id="CHEBI:71310"/>
        <dbReference type="EC" id="2.7.7.77"/>
    </reaction>
</comment>
<evidence type="ECO:0000256" key="5">
    <source>
        <dbReference type="ARBA" id="ARBA00022842"/>
    </source>
</evidence>
<evidence type="ECO:0000256" key="8">
    <source>
        <dbReference type="HAMAP-Rule" id="MF_00316"/>
    </source>
</evidence>
<dbReference type="PANTHER" id="PTHR19136:SF81">
    <property type="entry name" value="MOLYBDENUM COFACTOR GUANYLYLTRANSFERASE"/>
    <property type="match status" value="1"/>
</dbReference>
<name>A0ABU3KRC5_9BURK</name>
<evidence type="ECO:0000256" key="7">
    <source>
        <dbReference type="ARBA" id="ARBA00023150"/>
    </source>
</evidence>
<reference evidence="10 11" key="1">
    <citation type="submission" date="2023-08" db="EMBL/GenBank/DDBJ databases">
        <title>Rhodoferax potami sp. nov. and Rhodoferax mekongensis sp. nov., isolated from the Mekong River in Thailand.</title>
        <authorList>
            <person name="Kitikhun S."/>
            <person name="Charoenyingcharoen P."/>
            <person name="Siriarchawattana P."/>
            <person name="Likhitrattanapisal S."/>
            <person name="Nilsakha T."/>
            <person name="Chanpet A."/>
            <person name="Rattanawaree P."/>
            <person name="Ingsriswang S."/>
        </authorList>
    </citation>
    <scope>NUCLEOTIDE SEQUENCE [LARGE SCALE GENOMIC DNA]</scope>
    <source>
        <strain evidence="10 11">TBRC 17660</strain>
    </source>
</reference>
<feature type="binding site" evidence="8">
    <location>
        <position position="97"/>
    </location>
    <ligand>
        <name>GTP</name>
        <dbReference type="ChEBI" id="CHEBI:37565"/>
    </ligand>
</feature>
<evidence type="ECO:0000313" key="10">
    <source>
        <dbReference type="EMBL" id="MDT7519782.1"/>
    </source>
</evidence>
<gene>
    <name evidence="8 10" type="primary">mobA</name>
    <name evidence="10" type="ORF">RAE19_13860</name>
</gene>
<dbReference type="RefSeq" id="WP_313875441.1">
    <property type="nucleotide sequence ID" value="NZ_JAVBIK010000001.1"/>
</dbReference>
<evidence type="ECO:0000256" key="3">
    <source>
        <dbReference type="ARBA" id="ARBA00022723"/>
    </source>
</evidence>
<dbReference type="InterPro" id="IPR025877">
    <property type="entry name" value="MobA-like_NTP_Trfase"/>
</dbReference>
<feature type="domain" description="MobA-like NTP transferase" evidence="9">
    <location>
        <begin position="49"/>
        <end position="220"/>
    </location>
</feature>
<dbReference type="InterPro" id="IPR029044">
    <property type="entry name" value="Nucleotide-diphossugar_trans"/>
</dbReference>
<comment type="caution">
    <text evidence="10">The sequence shown here is derived from an EMBL/GenBank/DDBJ whole genome shotgun (WGS) entry which is preliminary data.</text>
</comment>
<evidence type="ECO:0000256" key="1">
    <source>
        <dbReference type="ARBA" id="ARBA00022490"/>
    </source>
</evidence>
<organism evidence="10 11">
    <name type="scientific">Rhodoferax potami</name>
    <dbReference type="NCBI Taxonomy" id="3068338"/>
    <lineage>
        <taxon>Bacteria</taxon>
        <taxon>Pseudomonadati</taxon>
        <taxon>Pseudomonadota</taxon>
        <taxon>Betaproteobacteria</taxon>
        <taxon>Burkholderiales</taxon>
        <taxon>Comamonadaceae</taxon>
        <taxon>Rhodoferax</taxon>
    </lineage>
</organism>
<dbReference type="NCBIfam" id="TIGR02665">
    <property type="entry name" value="molyb_mobA"/>
    <property type="match status" value="1"/>
</dbReference>
<sequence>MTPPGLPPQASAAAESRVLPGAAPQARDLLTEAAPAACAAAWTLSDITALVLAGGRGMRMGGVDKGLQPFQGVPLVQQALQRLAAQQAGVLAGVIVNANRNPDTYLALGEAIFGAGQVRVVPDRDTDFSGPLAGFQAGLDVCATPLMLTVPCDSPLFPLDLAQRLLAALVQTGADLAVAVAPETGRDGQVALRSQPVFCLMRTSLAPSLHDYLHRGGRKVEAWATSVQGVQVSFDAPGDDPRAFANANTLDELRQLES</sequence>
<protein>
    <recommendedName>
        <fullName evidence="8">Molybdenum cofactor guanylyltransferase</fullName>
        <shortName evidence="8">MoCo guanylyltransferase</shortName>
        <ecNumber evidence="8">2.7.7.77</ecNumber>
    </recommendedName>
    <alternativeName>
        <fullName evidence="8">GTP:molybdopterin guanylyltransferase</fullName>
    </alternativeName>
    <alternativeName>
        <fullName evidence="8">Mo-MPT guanylyltransferase</fullName>
    </alternativeName>
    <alternativeName>
        <fullName evidence="8">Molybdopterin guanylyltransferase</fullName>
    </alternativeName>
    <alternativeName>
        <fullName evidence="8">Molybdopterin-guanine dinucleotide synthase</fullName>
        <shortName evidence="8">MGD synthase</shortName>
    </alternativeName>
</protein>
<dbReference type="Gene3D" id="3.90.550.10">
    <property type="entry name" value="Spore Coat Polysaccharide Biosynthesis Protein SpsA, Chain A"/>
    <property type="match status" value="1"/>
</dbReference>
<comment type="subcellular location">
    <subcellularLocation>
        <location evidence="8">Cytoplasm</location>
    </subcellularLocation>
</comment>
<keyword evidence="1 8" id="KW-0963">Cytoplasm</keyword>
<keyword evidence="2 8" id="KW-0808">Transferase</keyword>
<proteinExistence type="inferred from homology"/>
<dbReference type="EC" id="2.7.7.77" evidence="8"/>
<dbReference type="InterPro" id="IPR013482">
    <property type="entry name" value="Molybde_CF_guanTrfase"/>
</dbReference>
<dbReference type="Pfam" id="PF12804">
    <property type="entry name" value="NTP_transf_3"/>
    <property type="match status" value="1"/>
</dbReference>
<keyword evidence="5 8" id="KW-0460">Magnesium</keyword>
<dbReference type="Proteomes" id="UP001321700">
    <property type="component" value="Unassembled WGS sequence"/>
</dbReference>
<keyword evidence="11" id="KW-1185">Reference proteome</keyword>
<comment type="subunit">
    <text evidence="8">Monomer.</text>
</comment>
<comment type="domain">
    <text evidence="8">The N-terminal domain determines nucleotide recognition and specific binding, while the C-terminal domain determines the specific binding to the target protein.</text>
</comment>
<keyword evidence="4 8" id="KW-0547">Nucleotide-binding</keyword>
<feature type="binding site" evidence="8">
    <location>
        <position position="153"/>
    </location>
    <ligand>
        <name>Mg(2+)</name>
        <dbReference type="ChEBI" id="CHEBI:18420"/>
    </ligand>
</feature>
<dbReference type="HAMAP" id="MF_00316">
    <property type="entry name" value="MobA"/>
    <property type="match status" value="1"/>
</dbReference>
<keyword evidence="6 8" id="KW-0342">GTP-binding</keyword>
<comment type="similarity">
    <text evidence="8">Belongs to the MobA family.</text>
</comment>
<dbReference type="EMBL" id="JAVBIK010000001">
    <property type="protein sequence ID" value="MDT7519782.1"/>
    <property type="molecule type" value="Genomic_DNA"/>
</dbReference>
<evidence type="ECO:0000256" key="4">
    <source>
        <dbReference type="ARBA" id="ARBA00022741"/>
    </source>
</evidence>
<evidence type="ECO:0000313" key="11">
    <source>
        <dbReference type="Proteomes" id="UP001321700"/>
    </source>
</evidence>
<comment type="function">
    <text evidence="8">Transfers a GMP moiety from GTP to Mo-molybdopterin (Mo-MPT) cofactor (Moco or molybdenum cofactor) to form Mo-molybdopterin guanine dinucleotide (Mo-MGD) cofactor.</text>
</comment>
<evidence type="ECO:0000256" key="2">
    <source>
        <dbReference type="ARBA" id="ARBA00022679"/>
    </source>
</evidence>
<accession>A0ABU3KRC5</accession>
<dbReference type="SUPFAM" id="SSF53448">
    <property type="entry name" value="Nucleotide-diphospho-sugar transferases"/>
    <property type="match status" value="1"/>
</dbReference>
<evidence type="ECO:0000256" key="6">
    <source>
        <dbReference type="ARBA" id="ARBA00023134"/>
    </source>
</evidence>
<dbReference type="CDD" id="cd02503">
    <property type="entry name" value="MobA"/>
    <property type="match status" value="1"/>
</dbReference>
<feature type="binding site" evidence="8">
    <location>
        <position position="123"/>
    </location>
    <ligand>
        <name>GTP</name>
        <dbReference type="ChEBI" id="CHEBI:37565"/>
    </ligand>
</feature>
<dbReference type="PANTHER" id="PTHR19136">
    <property type="entry name" value="MOLYBDENUM COFACTOR GUANYLYLTRANSFERASE"/>
    <property type="match status" value="1"/>
</dbReference>
<feature type="binding site" evidence="8">
    <location>
        <begin position="52"/>
        <end position="54"/>
    </location>
    <ligand>
        <name>GTP</name>
        <dbReference type="ChEBI" id="CHEBI:37565"/>
    </ligand>
</feature>
<evidence type="ECO:0000259" key="9">
    <source>
        <dbReference type="Pfam" id="PF12804"/>
    </source>
</evidence>
<feature type="binding site" evidence="8">
    <location>
        <position position="153"/>
    </location>
    <ligand>
        <name>GTP</name>
        <dbReference type="ChEBI" id="CHEBI:37565"/>
    </ligand>
</feature>
<keyword evidence="10" id="KW-0548">Nucleotidyltransferase</keyword>